<proteinExistence type="predicted"/>
<evidence type="ECO:0000313" key="3">
    <source>
        <dbReference type="EMBL" id="MEQ6322159.1"/>
    </source>
</evidence>
<evidence type="ECO:0000313" key="4">
    <source>
        <dbReference type="Proteomes" id="UP001485476"/>
    </source>
</evidence>
<dbReference type="Proteomes" id="UP001485476">
    <property type="component" value="Unassembled WGS sequence"/>
</dbReference>
<organism evidence="3 4">
    <name type="scientific">Mycobacterium canetti</name>
    <dbReference type="NCBI Taxonomy" id="78331"/>
    <lineage>
        <taxon>Bacteria</taxon>
        <taxon>Bacillati</taxon>
        <taxon>Actinomycetota</taxon>
        <taxon>Actinomycetes</taxon>
        <taxon>Mycobacteriales</taxon>
        <taxon>Mycobacteriaceae</taxon>
        <taxon>Mycobacterium</taxon>
        <taxon>Mycobacterium tuberculosis complex</taxon>
    </lineage>
</organism>
<dbReference type="InterPro" id="IPR029044">
    <property type="entry name" value="Nucleotide-diphossugar_trans"/>
</dbReference>
<keyword evidence="4" id="KW-1185">Reference proteome</keyword>
<feature type="compositionally biased region" description="Basic and acidic residues" evidence="1">
    <location>
        <begin position="334"/>
        <end position="343"/>
    </location>
</feature>
<accession>A0ABV1MK26</accession>
<dbReference type="InterPro" id="IPR001173">
    <property type="entry name" value="Glyco_trans_2-like"/>
</dbReference>
<dbReference type="Pfam" id="PF00535">
    <property type="entry name" value="Glycos_transf_2"/>
    <property type="match status" value="1"/>
</dbReference>
<evidence type="ECO:0000259" key="2">
    <source>
        <dbReference type="Pfam" id="PF00535"/>
    </source>
</evidence>
<dbReference type="SUPFAM" id="SSF53448">
    <property type="entry name" value="Nucleotide-diphospho-sugar transferases"/>
    <property type="match status" value="1"/>
</dbReference>
<evidence type="ECO:0000256" key="1">
    <source>
        <dbReference type="SAM" id="MobiDB-lite"/>
    </source>
</evidence>
<feature type="region of interest" description="Disordered" evidence="1">
    <location>
        <begin position="324"/>
        <end position="362"/>
    </location>
</feature>
<sequence>MSIVSISYNQEEYIREALDGFAAQRTEFPVEVIIADDASTDATPRIIGEYADRYPQLFRPILRQTNIGVHANFKDVLSAARGEYLALCEGDDYWTDPLKLSKQVEYLDRHPETTVCFHPVRVIYEDGAKDSEFPPLSWRRDLSVDALLARNFIQTNSVVYRRQPSYDDIPANVMPIDWYLHVRHAVGGEIAMLPETMAVYRRHAHGIWHSAYTDRRKFWETRGHGMAATLEAMLDLVHGHREREAIVGEVSAWVLREIGKTPGRQGRALLLKSIADHPRMTMLSLQHRWAQTPWRRFKRRLSTELSSLAALAYAYSARFKRHMGSATRRVTRRRALEGRDGGYRETTSPPTGRGRNVRGSHA</sequence>
<dbReference type="EC" id="2.4.-.-" evidence="3"/>
<dbReference type="RefSeq" id="WP_015288086.1">
    <property type="nucleotide sequence ID" value="NZ_CP141297.1"/>
</dbReference>
<dbReference type="Gene3D" id="3.90.550.10">
    <property type="entry name" value="Spore Coat Polysaccharide Biosynthesis Protein SpsA, Chain A"/>
    <property type="match status" value="1"/>
</dbReference>
<comment type="caution">
    <text evidence="3">The sequence shown here is derived from an EMBL/GenBank/DDBJ whole genome shotgun (WGS) entry which is preliminary data.</text>
</comment>
<keyword evidence="3" id="KW-0808">Transferase</keyword>
<keyword evidence="3" id="KW-0328">Glycosyltransferase</keyword>
<reference evidence="3 4" key="1">
    <citation type="submission" date="2024-05" db="EMBL/GenBank/DDBJ databases">
        <title>Whole genome sequences of Mycobacterium canettii strains associated with human tuberculosis in Canada.</title>
        <authorList>
            <person name="Islam M.R."/>
            <person name="Soualhine H."/>
        </authorList>
    </citation>
    <scope>NUCLEOTIDE SEQUENCE [LARGE SCALE GENOMIC DNA]</scope>
    <source>
        <strain evidence="3 4">1901080</strain>
    </source>
</reference>
<dbReference type="PANTHER" id="PTHR22916">
    <property type="entry name" value="GLYCOSYLTRANSFERASE"/>
    <property type="match status" value="1"/>
</dbReference>
<dbReference type="PANTHER" id="PTHR22916:SF3">
    <property type="entry name" value="UDP-GLCNAC:BETAGAL BETA-1,3-N-ACETYLGLUCOSAMINYLTRANSFERASE-LIKE PROTEIN 1"/>
    <property type="match status" value="1"/>
</dbReference>
<feature type="domain" description="Glycosyltransferase 2-like" evidence="2">
    <location>
        <begin position="2"/>
        <end position="132"/>
    </location>
</feature>
<dbReference type="GeneID" id="45425501"/>
<name>A0ABV1MK26_9MYCO</name>
<dbReference type="GO" id="GO:0016757">
    <property type="term" value="F:glycosyltransferase activity"/>
    <property type="evidence" value="ECO:0007669"/>
    <property type="project" value="UniProtKB-KW"/>
</dbReference>
<feature type="compositionally biased region" description="Basic residues" evidence="1">
    <location>
        <begin position="324"/>
        <end position="333"/>
    </location>
</feature>
<gene>
    <name evidence="3" type="ORF">ABDZ14_18300</name>
</gene>
<dbReference type="EMBL" id="JBEEEP010000061">
    <property type="protein sequence ID" value="MEQ6322159.1"/>
    <property type="molecule type" value="Genomic_DNA"/>
</dbReference>
<protein>
    <submittedName>
        <fullName evidence="3">Glycosyltransferase</fullName>
        <ecNumber evidence="3">2.4.-.-</ecNumber>
    </submittedName>
</protein>